<protein>
    <submittedName>
        <fullName evidence="1">Uncharacterized protein</fullName>
    </submittedName>
</protein>
<evidence type="ECO:0000313" key="1">
    <source>
        <dbReference type="EMBL" id="PWA86492.1"/>
    </source>
</evidence>
<dbReference type="AlphaFoldDB" id="A0A2U1PL92"/>
<gene>
    <name evidence="1" type="ORF">CTI12_AA140710</name>
</gene>
<accession>A0A2U1PL92</accession>
<dbReference type="EMBL" id="PKPP01001011">
    <property type="protein sequence ID" value="PWA86492.1"/>
    <property type="molecule type" value="Genomic_DNA"/>
</dbReference>
<comment type="caution">
    <text evidence="1">The sequence shown here is derived from an EMBL/GenBank/DDBJ whole genome shotgun (WGS) entry which is preliminary data.</text>
</comment>
<sequence>MARKAPYSSEMQNNMPTLHRSTCIPMKIARLSKEKPFYRNLCRIDLKLQKHFRLQTESWNQLVDPNDYIGGCLDVHLKWPV</sequence>
<proteinExistence type="predicted"/>
<organism evidence="1 2">
    <name type="scientific">Artemisia annua</name>
    <name type="common">Sweet wormwood</name>
    <dbReference type="NCBI Taxonomy" id="35608"/>
    <lineage>
        <taxon>Eukaryota</taxon>
        <taxon>Viridiplantae</taxon>
        <taxon>Streptophyta</taxon>
        <taxon>Embryophyta</taxon>
        <taxon>Tracheophyta</taxon>
        <taxon>Spermatophyta</taxon>
        <taxon>Magnoliopsida</taxon>
        <taxon>eudicotyledons</taxon>
        <taxon>Gunneridae</taxon>
        <taxon>Pentapetalae</taxon>
        <taxon>asterids</taxon>
        <taxon>campanulids</taxon>
        <taxon>Asterales</taxon>
        <taxon>Asteraceae</taxon>
        <taxon>Asteroideae</taxon>
        <taxon>Anthemideae</taxon>
        <taxon>Artemisiinae</taxon>
        <taxon>Artemisia</taxon>
    </lineage>
</organism>
<evidence type="ECO:0000313" key="2">
    <source>
        <dbReference type="Proteomes" id="UP000245207"/>
    </source>
</evidence>
<dbReference type="Proteomes" id="UP000245207">
    <property type="component" value="Unassembled WGS sequence"/>
</dbReference>
<keyword evidence="2" id="KW-1185">Reference proteome</keyword>
<reference evidence="1 2" key="1">
    <citation type="journal article" date="2018" name="Mol. Plant">
        <title>The genome of Artemisia annua provides insight into the evolution of Asteraceae family and artemisinin biosynthesis.</title>
        <authorList>
            <person name="Shen Q."/>
            <person name="Zhang L."/>
            <person name="Liao Z."/>
            <person name="Wang S."/>
            <person name="Yan T."/>
            <person name="Shi P."/>
            <person name="Liu M."/>
            <person name="Fu X."/>
            <person name="Pan Q."/>
            <person name="Wang Y."/>
            <person name="Lv Z."/>
            <person name="Lu X."/>
            <person name="Zhang F."/>
            <person name="Jiang W."/>
            <person name="Ma Y."/>
            <person name="Chen M."/>
            <person name="Hao X."/>
            <person name="Li L."/>
            <person name="Tang Y."/>
            <person name="Lv G."/>
            <person name="Zhou Y."/>
            <person name="Sun X."/>
            <person name="Brodelius P.E."/>
            <person name="Rose J.K.C."/>
            <person name="Tang K."/>
        </authorList>
    </citation>
    <scope>NUCLEOTIDE SEQUENCE [LARGE SCALE GENOMIC DNA]</scope>
    <source>
        <strain evidence="2">cv. Huhao1</strain>
        <tissue evidence="1">Leaf</tissue>
    </source>
</reference>
<name>A0A2U1PL92_ARTAN</name>